<dbReference type="EMBL" id="LAJY01000381">
    <property type="protein sequence ID" value="KJV09026.1"/>
    <property type="molecule type" value="Genomic_DNA"/>
</dbReference>
<proteinExistence type="predicted"/>
<evidence type="ECO:0000313" key="1">
    <source>
        <dbReference type="EMBL" id="KJV09026.1"/>
    </source>
</evidence>
<accession>A0A0F3IQM0</accession>
<dbReference type="InterPro" id="IPR023393">
    <property type="entry name" value="START-like_dom_sf"/>
</dbReference>
<evidence type="ECO:0008006" key="3">
    <source>
        <dbReference type="Google" id="ProtNLM"/>
    </source>
</evidence>
<evidence type="ECO:0000313" key="2">
    <source>
        <dbReference type="Proteomes" id="UP000033774"/>
    </source>
</evidence>
<organism evidence="1 2">
    <name type="scientific">Elstera litoralis</name>
    <dbReference type="NCBI Taxonomy" id="552518"/>
    <lineage>
        <taxon>Bacteria</taxon>
        <taxon>Pseudomonadati</taxon>
        <taxon>Pseudomonadota</taxon>
        <taxon>Alphaproteobacteria</taxon>
        <taxon>Rhodospirillales</taxon>
        <taxon>Rhodospirillaceae</taxon>
        <taxon>Elstera</taxon>
    </lineage>
</organism>
<name>A0A0F3IQM0_9PROT</name>
<dbReference type="AlphaFoldDB" id="A0A0F3IQM0"/>
<reference evidence="1 2" key="1">
    <citation type="submission" date="2015-03" db="EMBL/GenBank/DDBJ databases">
        <title>Draft genome sequence of Elstera litoralis.</title>
        <authorList>
            <person name="Rahalkar M.C."/>
            <person name="Dhakephalkar P.K."/>
            <person name="Pore S.D."/>
            <person name="Arora P."/>
            <person name="Kapse N.G."/>
            <person name="Pandit P.S."/>
        </authorList>
    </citation>
    <scope>NUCLEOTIDE SEQUENCE [LARGE SCALE GENOMIC DNA]</scope>
    <source>
        <strain evidence="1 2">Dia-1</strain>
    </source>
</reference>
<dbReference type="SUPFAM" id="SSF55961">
    <property type="entry name" value="Bet v1-like"/>
    <property type="match status" value="1"/>
</dbReference>
<feature type="non-terminal residue" evidence="1">
    <location>
        <position position="1"/>
    </location>
</feature>
<dbReference type="Proteomes" id="UP000033774">
    <property type="component" value="Unassembled WGS sequence"/>
</dbReference>
<protein>
    <recommendedName>
        <fullName evidence="3">Ribosome association toxin RatA</fullName>
    </recommendedName>
</protein>
<dbReference type="Gene3D" id="3.30.530.20">
    <property type="match status" value="1"/>
</dbReference>
<keyword evidence="2" id="KW-1185">Reference proteome</keyword>
<dbReference type="RefSeq" id="WP_045776409.1">
    <property type="nucleotide sequence ID" value="NZ_LAJY01000381.1"/>
</dbReference>
<gene>
    <name evidence="1" type="ORF">VZ95_14020</name>
</gene>
<comment type="caution">
    <text evidence="1">The sequence shown here is derived from an EMBL/GenBank/DDBJ whole genome shotgun (WGS) entry which is preliminary data.</text>
</comment>
<sequence>ASLMGLILAGRSAPAVLAHPDVAPLHTLAATPPDWQTIVLLSSRDTDLPAAALWAKIDAVSSWPDWSRSAISLAEIKDSSDGGTIRFRINLLYGLMPFSYEAPRLAAAPRELRWGRAQPGAATLFSWRVTELDGGRSRVSLVAYLHGPAYGAARAILEGAGQRQIDVIVTHLLTAARP</sequence>